<sequence>MARSGMALAAVVFAMVVVGVMSASTPSSNCESAQMKLVPCLTYVTGSDSKPPTECCSGLKDLNTNNPTCLCQLITQLNSTSSGSSNVNVAKVLALPRDCSVTLITSDCPALANLPLAPPVAGSSVTGPAAAPALTNDVSRLLHTSWVATLAVAAAGIASIF</sequence>
<dbReference type="Gramene" id="Pp3c10_4720V3.4">
    <property type="protein sequence ID" value="Pp3c10_4720V3.4"/>
    <property type="gene ID" value="Pp3c10_4720"/>
</dbReference>
<dbReference type="GeneID" id="112287595"/>
<feature type="chain" id="PRO_5043158189" description="Bifunctional inhibitor/plant lipid transfer protein/seed storage helical domain-containing protein" evidence="5">
    <location>
        <begin position="23"/>
        <end position="161"/>
    </location>
</feature>
<dbReference type="SMART" id="SM00499">
    <property type="entry name" value="AAI"/>
    <property type="match status" value="1"/>
</dbReference>
<evidence type="ECO:0000313" key="9">
    <source>
        <dbReference type="Proteomes" id="UP000006727"/>
    </source>
</evidence>
<dbReference type="FunCoup" id="A0A2K1JXR9">
    <property type="interactions" value="311"/>
</dbReference>
<dbReference type="Pfam" id="PF14368">
    <property type="entry name" value="LTP_2"/>
    <property type="match status" value="1"/>
</dbReference>
<gene>
    <name evidence="8" type="primary">LOC112287595</name>
    <name evidence="7" type="ORF">PHYPA_013428</name>
</gene>
<dbReference type="PRINTS" id="PR00382">
    <property type="entry name" value="LIPIDTRNSFER"/>
</dbReference>
<dbReference type="Gramene" id="Pp3c10_4720V3.2">
    <property type="protein sequence ID" value="Pp3c10_4720V3.2"/>
    <property type="gene ID" value="Pp3c10_4720"/>
</dbReference>
<dbReference type="OrthoDB" id="911994at2759"/>
<dbReference type="RefSeq" id="XP_024386513.1">
    <property type="nucleotide sequence ID" value="XM_024530745.2"/>
</dbReference>
<proteinExistence type="inferred from homology"/>
<dbReference type="RefSeq" id="XP_073392960.1">
    <property type="nucleotide sequence ID" value="XM_073536859.1"/>
</dbReference>
<dbReference type="STRING" id="3218.A0A2K1JXR9"/>
<dbReference type="AlphaFoldDB" id="A0A2K1JXR9"/>
<dbReference type="InterPro" id="IPR043325">
    <property type="entry name" value="LTSS"/>
</dbReference>
<dbReference type="EnsemblPlants" id="Pp3c10_4720V3.2">
    <property type="protein sequence ID" value="Pp3c10_4720V3.2"/>
    <property type="gene ID" value="Pp3c10_4720"/>
</dbReference>
<dbReference type="Gramene" id="Pp3c10_4720V3.5">
    <property type="protein sequence ID" value="Pp3c10_4720V3.5"/>
    <property type="gene ID" value="Pp3c10_4720"/>
</dbReference>
<feature type="signal peptide" evidence="5">
    <location>
        <begin position="1"/>
        <end position="22"/>
    </location>
</feature>
<dbReference type="EnsemblPlants" id="Pp3c10_4720V3.4">
    <property type="protein sequence ID" value="Pp3c10_4720V3.4"/>
    <property type="gene ID" value="Pp3c10_4720"/>
</dbReference>
<evidence type="ECO:0000256" key="2">
    <source>
        <dbReference type="ARBA" id="ARBA00022729"/>
    </source>
</evidence>
<evidence type="ECO:0000256" key="1">
    <source>
        <dbReference type="ARBA" id="ARBA00009748"/>
    </source>
</evidence>
<dbReference type="Proteomes" id="UP000006727">
    <property type="component" value="Chromosome 10"/>
</dbReference>
<dbReference type="EnsemblPlants" id="Pp3c10_4720V3.3">
    <property type="protein sequence ID" value="Pp3c10_4720V3.3"/>
    <property type="gene ID" value="Pp3c10_4720"/>
</dbReference>
<dbReference type="GO" id="GO:0006869">
    <property type="term" value="P:lipid transport"/>
    <property type="evidence" value="ECO:0007669"/>
    <property type="project" value="InterPro"/>
</dbReference>
<organism evidence="7">
    <name type="scientific">Physcomitrium patens</name>
    <name type="common">Spreading-leaved earth moss</name>
    <name type="synonym">Physcomitrella patens</name>
    <dbReference type="NCBI Taxonomy" id="3218"/>
    <lineage>
        <taxon>Eukaryota</taxon>
        <taxon>Viridiplantae</taxon>
        <taxon>Streptophyta</taxon>
        <taxon>Embryophyta</taxon>
        <taxon>Bryophyta</taxon>
        <taxon>Bryophytina</taxon>
        <taxon>Bryopsida</taxon>
        <taxon>Funariidae</taxon>
        <taxon>Funariales</taxon>
        <taxon>Funariaceae</taxon>
        <taxon>Physcomitrium</taxon>
    </lineage>
</organism>
<dbReference type="KEGG" id="ppp:112287595"/>
<keyword evidence="3" id="KW-1015">Disulfide bond</keyword>
<dbReference type="PaxDb" id="3218-PP1S51_140V6.2"/>
<evidence type="ECO:0000256" key="3">
    <source>
        <dbReference type="ARBA" id="ARBA00023157"/>
    </source>
</evidence>
<dbReference type="Gene3D" id="1.10.110.10">
    <property type="entry name" value="Plant lipid-transfer and hydrophobic proteins"/>
    <property type="match status" value="1"/>
</dbReference>
<evidence type="ECO:0000313" key="8">
    <source>
        <dbReference type="EnsemblPlants" id="Pp3c10_4720V3.1"/>
    </source>
</evidence>
<reference evidence="7 9" key="2">
    <citation type="journal article" date="2018" name="Plant J.">
        <title>The Physcomitrella patens chromosome-scale assembly reveals moss genome structure and evolution.</title>
        <authorList>
            <person name="Lang D."/>
            <person name="Ullrich K.K."/>
            <person name="Murat F."/>
            <person name="Fuchs J."/>
            <person name="Jenkins J."/>
            <person name="Haas F.B."/>
            <person name="Piednoel M."/>
            <person name="Gundlach H."/>
            <person name="Van Bel M."/>
            <person name="Meyberg R."/>
            <person name="Vives C."/>
            <person name="Morata J."/>
            <person name="Symeonidi A."/>
            <person name="Hiss M."/>
            <person name="Muchero W."/>
            <person name="Kamisugi Y."/>
            <person name="Saleh O."/>
            <person name="Blanc G."/>
            <person name="Decker E.L."/>
            <person name="van Gessel N."/>
            <person name="Grimwood J."/>
            <person name="Hayes R.D."/>
            <person name="Graham S.W."/>
            <person name="Gunter L.E."/>
            <person name="McDaniel S.F."/>
            <person name="Hoernstein S.N.W."/>
            <person name="Larsson A."/>
            <person name="Li F.W."/>
            <person name="Perroud P.F."/>
            <person name="Phillips J."/>
            <person name="Ranjan P."/>
            <person name="Rokshar D.S."/>
            <person name="Rothfels C.J."/>
            <person name="Schneider L."/>
            <person name="Shu S."/>
            <person name="Stevenson D.W."/>
            <person name="Thummler F."/>
            <person name="Tillich M."/>
            <person name="Villarreal Aguilar J.C."/>
            <person name="Widiez T."/>
            <person name="Wong G.K."/>
            <person name="Wymore A."/>
            <person name="Zhang Y."/>
            <person name="Zimmer A.D."/>
            <person name="Quatrano R.S."/>
            <person name="Mayer K.F.X."/>
            <person name="Goodstein D."/>
            <person name="Casacuberta J.M."/>
            <person name="Vandepoele K."/>
            <person name="Reski R."/>
            <person name="Cuming A.C."/>
            <person name="Tuskan G.A."/>
            <person name="Maumus F."/>
            <person name="Salse J."/>
            <person name="Schmutz J."/>
            <person name="Rensing S.A."/>
        </authorList>
    </citation>
    <scope>NUCLEOTIDE SEQUENCE [LARGE SCALE GENOMIC DNA]</scope>
    <source>
        <strain evidence="8 9">cv. Gransden 2004</strain>
    </source>
</reference>
<accession>A0A2K1JXR9</accession>
<dbReference type="EMBL" id="ABEU02000010">
    <property type="protein sequence ID" value="PNR46309.1"/>
    <property type="molecule type" value="Genomic_DNA"/>
</dbReference>
<dbReference type="InterPro" id="IPR036312">
    <property type="entry name" value="Bifun_inhib/LTP/seed_sf"/>
</dbReference>
<dbReference type="CDD" id="cd00010">
    <property type="entry name" value="AAI_LTSS"/>
    <property type="match status" value="1"/>
</dbReference>
<comment type="similarity">
    <text evidence="1">Belongs to the plant LTP family.</text>
</comment>
<reference evidence="8" key="3">
    <citation type="submission" date="2020-12" db="UniProtKB">
        <authorList>
            <consortium name="EnsemblPlants"/>
        </authorList>
    </citation>
    <scope>IDENTIFICATION</scope>
</reference>
<dbReference type="Gramene" id="Pp3c10_4720V3.3">
    <property type="protein sequence ID" value="Pp3c10_4720V3.3"/>
    <property type="gene ID" value="Pp3c10_4720"/>
</dbReference>
<keyword evidence="2 5" id="KW-0732">Signal</keyword>
<protein>
    <recommendedName>
        <fullName evidence="6">Bifunctional inhibitor/plant lipid transfer protein/seed storage helical domain-containing protein</fullName>
    </recommendedName>
</protein>
<dbReference type="Gramene" id="Pp3c10_4720V3.1">
    <property type="protein sequence ID" value="Pp3c10_4720V3.1"/>
    <property type="gene ID" value="Pp3c10_4720"/>
</dbReference>
<keyword evidence="4" id="KW-0325">Glycoprotein</keyword>
<dbReference type="RefSeq" id="XP_024386511.1">
    <property type="nucleotide sequence ID" value="XM_024530743.2"/>
</dbReference>
<dbReference type="RefSeq" id="XP_024386512.1">
    <property type="nucleotide sequence ID" value="XM_024530744.2"/>
</dbReference>
<dbReference type="SUPFAM" id="SSF47699">
    <property type="entry name" value="Bifunctional inhibitor/lipid-transfer protein/seed storage 2S albumin"/>
    <property type="match status" value="1"/>
</dbReference>
<dbReference type="InterPro" id="IPR016140">
    <property type="entry name" value="Bifunc_inhib/LTP/seed_store"/>
</dbReference>
<evidence type="ECO:0000313" key="7">
    <source>
        <dbReference type="EMBL" id="PNR46309.1"/>
    </source>
</evidence>
<dbReference type="EnsemblPlants" id="Pp3c10_4720V3.1">
    <property type="protein sequence ID" value="Pp3c10_4720V3.1"/>
    <property type="gene ID" value="Pp3c10_4720"/>
</dbReference>
<dbReference type="RefSeq" id="XP_024386510.1">
    <property type="nucleotide sequence ID" value="XM_024530742.2"/>
</dbReference>
<dbReference type="OMA" id="NCESAQM"/>
<name>A0A2K1JXR9_PHYPA</name>
<dbReference type="PANTHER" id="PTHR33044">
    <property type="entry name" value="BIFUNCTIONAL INHIBITOR/LIPID-TRANSFER PROTEIN/SEED STORAGE 2S ALBUMIN SUPERFAMILY PROTEIN-RELATED"/>
    <property type="match status" value="1"/>
</dbReference>
<reference evidence="7 9" key="1">
    <citation type="journal article" date="2008" name="Science">
        <title>The Physcomitrella genome reveals evolutionary insights into the conquest of land by plants.</title>
        <authorList>
            <person name="Rensing S."/>
            <person name="Lang D."/>
            <person name="Zimmer A."/>
            <person name="Terry A."/>
            <person name="Salamov A."/>
            <person name="Shapiro H."/>
            <person name="Nishiyama T."/>
            <person name="Perroud P.-F."/>
            <person name="Lindquist E."/>
            <person name="Kamisugi Y."/>
            <person name="Tanahashi T."/>
            <person name="Sakakibara K."/>
            <person name="Fujita T."/>
            <person name="Oishi K."/>
            <person name="Shin-I T."/>
            <person name="Kuroki Y."/>
            <person name="Toyoda A."/>
            <person name="Suzuki Y."/>
            <person name="Hashimoto A."/>
            <person name="Yamaguchi K."/>
            <person name="Sugano A."/>
            <person name="Kohara Y."/>
            <person name="Fujiyama A."/>
            <person name="Anterola A."/>
            <person name="Aoki S."/>
            <person name="Ashton N."/>
            <person name="Barbazuk W.B."/>
            <person name="Barker E."/>
            <person name="Bennetzen J."/>
            <person name="Bezanilla M."/>
            <person name="Blankenship R."/>
            <person name="Cho S.H."/>
            <person name="Dutcher S."/>
            <person name="Estelle M."/>
            <person name="Fawcett J.A."/>
            <person name="Gundlach H."/>
            <person name="Hanada K."/>
            <person name="Heyl A."/>
            <person name="Hicks K.A."/>
            <person name="Hugh J."/>
            <person name="Lohr M."/>
            <person name="Mayer K."/>
            <person name="Melkozernov A."/>
            <person name="Murata T."/>
            <person name="Nelson D."/>
            <person name="Pils B."/>
            <person name="Prigge M."/>
            <person name="Reiss B."/>
            <person name="Renner T."/>
            <person name="Rombauts S."/>
            <person name="Rushton P."/>
            <person name="Sanderfoot A."/>
            <person name="Schween G."/>
            <person name="Shiu S.-H."/>
            <person name="Stueber K."/>
            <person name="Theodoulou F.L."/>
            <person name="Tu H."/>
            <person name="Van de Peer Y."/>
            <person name="Verrier P.J."/>
            <person name="Waters E."/>
            <person name="Wood A."/>
            <person name="Yang L."/>
            <person name="Cove D."/>
            <person name="Cuming A."/>
            <person name="Hasebe M."/>
            <person name="Lucas S."/>
            <person name="Mishler D.B."/>
            <person name="Reski R."/>
            <person name="Grigoriev I."/>
            <person name="Quatrano R.S."/>
            <person name="Boore J.L."/>
        </authorList>
    </citation>
    <scope>NUCLEOTIDE SEQUENCE [LARGE SCALE GENOMIC DNA]</scope>
    <source>
        <strain evidence="8 9">cv. Gransden 2004</strain>
    </source>
</reference>
<dbReference type="EnsemblPlants" id="Pp3c10_4720V3.5">
    <property type="protein sequence ID" value="Pp3c10_4720V3.5"/>
    <property type="gene ID" value="Pp3c10_4720"/>
</dbReference>
<evidence type="ECO:0000256" key="4">
    <source>
        <dbReference type="ARBA" id="ARBA00023180"/>
    </source>
</evidence>
<dbReference type="RefSeq" id="XP_024386509.1">
    <property type="nucleotide sequence ID" value="XM_024530741.2"/>
</dbReference>
<keyword evidence="9" id="KW-1185">Reference proteome</keyword>
<feature type="domain" description="Bifunctional inhibitor/plant lipid transfer protein/seed storage helical" evidence="6">
    <location>
        <begin position="30"/>
        <end position="108"/>
    </location>
</feature>
<dbReference type="EnsemblPlants" id="Pp3c10_4720V3.6">
    <property type="protein sequence ID" value="Pp3c10_4720V3.6"/>
    <property type="gene ID" value="Pp3c10_4720"/>
</dbReference>
<dbReference type="InterPro" id="IPR000528">
    <property type="entry name" value="Plant_nsLTP"/>
</dbReference>
<dbReference type="GO" id="GO:0008289">
    <property type="term" value="F:lipid binding"/>
    <property type="evidence" value="ECO:0007669"/>
    <property type="project" value="InterPro"/>
</dbReference>
<dbReference type="Gramene" id="Pp3c10_4720V3.6">
    <property type="protein sequence ID" value="Pp3c10_4720V3.6"/>
    <property type="gene ID" value="Pp3c10_4720"/>
</dbReference>
<evidence type="ECO:0000259" key="6">
    <source>
        <dbReference type="SMART" id="SM00499"/>
    </source>
</evidence>
<evidence type="ECO:0000256" key="5">
    <source>
        <dbReference type="SAM" id="SignalP"/>
    </source>
</evidence>